<proteinExistence type="predicted"/>
<gene>
    <name evidence="1" type="ORF">ACFSJT_00110</name>
</gene>
<dbReference type="Proteomes" id="UP001597344">
    <property type="component" value="Unassembled WGS sequence"/>
</dbReference>
<dbReference type="InterPro" id="IPR011008">
    <property type="entry name" value="Dimeric_a/b-barrel"/>
</dbReference>
<sequence length="130" mass="15066">MNKLILIIMVNLLFNCTSKPDQNLSPMKTKTNVVEVVFFEANPEYSQKEIKTALESLNEIVKMYYGFIERTTASTADGKYIDIVYWIDMKSAKAAAKAVMKDQQALKIFEVVKQESLQMYHFDTFNQFEE</sequence>
<evidence type="ECO:0000313" key="2">
    <source>
        <dbReference type="Proteomes" id="UP001597344"/>
    </source>
</evidence>
<protein>
    <recommendedName>
        <fullName evidence="3">ABM domain-containing protein</fullName>
    </recommendedName>
</protein>
<accession>A0ABW5AT69</accession>
<dbReference type="RefSeq" id="WP_378318131.1">
    <property type="nucleotide sequence ID" value="NZ_JBHUHY010000002.1"/>
</dbReference>
<evidence type="ECO:0000313" key="1">
    <source>
        <dbReference type="EMBL" id="MFD2185177.1"/>
    </source>
</evidence>
<organism evidence="1 2">
    <name type="scientific">Aquimarina celericrescens</name>
    <dbReference type="NCBI Taxonomy" id="1964542"/>
    <lineage>
        <taxon>Bacteria</taxon>
        <taxon>Pseudomonadati</taxon>
        <taxon>Bacteroidota</taxon>
        <taxon>Flavobacteriia</taxon>
        <taxon>Flavobacteriales</taxon>
        <taxon>Flavobacteriaceae</taxon>
        <taxon>Aquimarina</taxon>
    </lineage>
</organism>
<evidence type="ECO:0008006" key="3">
    <source>
        <dbReference type="Google" id="ProtNLM"/>
    </source>
</evidence>
<name>A0ABW5AT69_9FLAO</name>
<dbReference type="Gene3D" id="3.30.70.100">
    <property type="match status" value="1"/>
</dbReference>
<keyword evidence="2" id="KW-1185">Reference proteome</keyword>
<dbReference type="SUPFAM" id="SSF54909">
    <property type="entry name" value="Dimeric alpha+beta barrel"/>
    <property type="match status" value="1"/>
</dbReference>
<reference evidence="2" key="1">
    <citation type="journal article" date="2019" name="Int. J. Syst. Evol. Microbiol.">
        <title>The Global Catalogue of Microorganisms (GCM) 10K type strain sequencing project: providing services to taxonomists for standard genome sequencing and annotation.</title>
        <authorList>
            <consortium name="The Broad Institute Genomics Platform"/>
            <consortium name="The Broad Institute Genome Sequencing Center for Infectious Disease"/>
            <person name="Wu L."/>
            <person name="Ma J."/>
        </authorList>
    </citation>
    <scope>NUCLEOTIDE SEQUENCE [LARGE SCALE GENOMIC DNA]</scope>
    <source>
        <strain evidence="2">DT92</strain>
    </source>
</reference>
<comment type="caution">
    <text evidence="1">The sequence shown here is derived from an EMBL/GenBank/DDBJ whole genome shotgun (WGS) entry which is preliminary data.</text>
</comment>
<dbReference type="EMBL" id="JBHUHY010000002">
    <property type="protein sequence ID" value="MFD2185177.1"/>
    <property type="molecule type" value="Genomic_DNA"/>
</dbReference>